<evidence type="ECO:0000313" key="1">
    <source>
        <dbReference type="EMBL" id="ELY84991.1"/>
    </source>
</evidence>
<reference evidence="1 2" key="1">
    <citation type="journal article" date="2014" name="PLoS Genet.">
        <title>Phylogenetically driven sequencing of extremely halophilic archaea reveals strategies for static and dynamic osmo-response.</title>
        <authorList>
            <person name="Becker E.A."/>
            <person name="Seitzer P.M."/>
            <person name="Tritt A."/>
            <person name="Larsen D."/>
            <person name="Krusor M."/>
            <person name="Yao A.I."/>
            <person name="Wu D."/>
            <person name="Madern D."/>
            <person name="Eisen J.A."/>
            <person name="Darling A.E."/>
            <person name="Facciotti M.T."/>
        </authorList>
    </citation>
    <scope>NUCLEOTIDE SEQUENCE [LARGE SCALE GENOMIC DNA]</scope>
    <source>
        <strain evidence="1 2">JCM 12890</strain>
    </source>
</reference>
<keyword evidence="2" id="KW-1185">Reference proteome</keyword>
<protein>
    <submittedName>
        <fullName evidence="1">Uncharacterized protein</fullName>
    </submittedName>
</protein>
<comment type="caution">
    <text evidence="1">The sequence shown here is derived from an EMBL/GenBank/DDBJ whole genome shotgun (WGS) entry which is preliminary data.</text>
</comment>
<dbReference type="Proteomes" id="UP000011511">
    <property type="component" value="Unassembled WGS sequence"/>
</dbReference>
<accession>L9ZG32</accession>
<proteinExistence type="predicted"/>
<gene>
    <name evidence="1" type="ORF">C485_13520</name>
</gene>
<evidence type="ECO:0000313" key="2">
    <source>
        <dbReference type="Proteomes" id="UP000011511"/>
    </source>
</evidence>
<sequence>MDIPTQFGQFFLEDNDEWELNSEYEITIRFEGETLEKKVKYHEGSYQTRIYLPTETRGTRLADLYSKDKFDEESLRYYFAVFRRIGQYKFRLEILPPEESDDIQEIIEVSQQRGQVKETDEETERLVGWL</sequence>
<organism evidence="1 2">
    <name type="scientific">Natrinema altunense (strain JCM 12890 / CGMCC 1.3731 / AJ2)</name>
    <dbReference type="NCBI Taxonomy" id="1227494"/>
    <lineage>
        <taxon>Archaea</taxon>
        <taxon>Methanobacteriati</taxon>
        <taxon>Methanobacteriota</taxon>
        <taxon>Stenosarchaea group</taxon>
        <taxon>Halobacteria</taxon>
        <taxon>Halobacteriales</taxon>
        <taxon>Natrialbaceae</taxon>
        <taxon>Natrinema</taxon>
    </lineage>
</organism>
<dbReference type="AlphaFoldDB" id="L9ZG32"/>
<name>L9ZG32_NATA2</name>
<dbReference type="EMBL" id="AOIK01000033">
    <property type="protein sequence ID" value="ELY84991.1"/>
    <property type="molecule type" value="Genomic_DNA"/>
</dbReference>